<feature type="region of interest" description="Disordered" evidence="1">
    <location>
        <begin position="362"/>
        <end position="396"/>
    </location>
</feature>
<dbReference type="EMBL" id="FJOG01000030">
    <property type="protein sequence ID" value="CZR65271.1"/>
    <property type="molecule type" value="Genomic_DNA"/>
</dbReference>
<dbReference type="AlphaFoldDB" id="A0A1L7XJQ0"/>
<feature type="compositionally biased region" description="Polar residues" evidence="1">
    <location>
        <begin position="417"/>
        <end position="429"/>
    </location>
</feature>
<organism evidence="2 3">
    <name type="scientific">Phialocephala subalpina</name>
    <dbReference type="NCBI Taxonomy" id="576137"/>
    <lineage>
        <taxon>Eukaryota</taxon>
        <taxon>Fungi</taxon>
        <taxon>Dikarya</taxon>
        <taxon>Ascomycota</taxon>
        <taxon>Pezizomycotina</taxon>
        <taxon>Leotiomycetes</taxon>
        <taxon>Helotiales</taxon>
        <taxon>Mollisiaceae</taxon>
        <taxon>Phialocephala</taxon>
        <taxon>Phialocephala fortinii species complex</taxon>
    </lineage>
</organism>
<name>A0A1L7XJQ0_9HELO</name>
<feature type="compositionally biased region" description="Basic and acidic residues" evidence="1">
    <location>
        <begin position="430"/>
        <end position="442"/>
    </location>
</feature>
<proteinExistence type="predicted"/>
<evidence type="ECO:0000313" key="3">
    <source>
        <dbReference type="Proteomes" id="UP000184330"/>
    </source>
</evidence>
<reference evidence="2 3" key="1">
    <citation type="submission" date="2016-03" db="EMBL/GenBank/DDBJ databases">
        <authorList>
            <person name="Ploux O."/>
        </authorList>
    </citation>
    <scope>NUCLEOTIDE SEQUENCE [LARGE SCALE GENOMIC DNA]</scope>
    <source>
        <strain evidence="2 3">UAMH 11012</strain>
    </source>
</reference>
<feature type="region of interest" description="Disordered" evidence="1">
    <location>
        <begin position="73"/>
        <end position="93"/>
    </location>
</feature>
<sequence>MDFKLNHQRYPVTQQITEACVAAHLPDPAGVAGARQSKTYDSAISCPGSAHGRNAAKLNLYSSSFQMNSVSAYQQRPPDLPSDTMVPSPTSRSLTEEDRFSIGQLSAAELTRGLQDSLEFYQAAMSTTLERLLPLFEKTLDYMWASYHHTIYHHLVEARHAHVLLSDVNKDIITDDGLRFGADILDHLKCVLTPLLNGIPNSDEEHDFSRAVLESDALVNDDPRELFHDRIRYWEDYGKEIAFDVCGLRLLASIGTLPSLESELQNQALRDAIEVQCFRYMRLEKEVRDAVADHQEIMIAYAHKDFAELTDATAQDDECSEPASNEDSWNQLPISFPGARGLVLTIELEKKWFRQYKPGMGRHDVSAKELPSEAQAPAAPRTALPPPPSPRRDVYQQGGPLFQLADVATIEYVRLTDSASAPPDTSNGEQLREGGGGKRACDENDNLATEGEENFKRV</sequence>
<dbReference type="Proteomes" id="UP000184330">
    <property type="component" value="Unassembled WGS sequence"/>
</dbReference>
<keyword evidence="3" id="KW-1185">Reference proteome</keyword>
<protein>
    <submittedName>
        <fullName evidence="2">Uncharacterized protein</fullName>
    </submittedName>
</protein>
<accession>A0A1L7XJQ0</accession>
<evidence type="ECO:0000313" key="2">
    <source>
        <dbReference type="EMBL" id="CZR65271.1"/>
    </source>
</evidence>
<gene>
    <name evidence="2" type="ORF">PAC_15171</name>
</gene>
<feature type="region of interest" description="Disordered" evidence="1">
    <location>
        <begin position="416"/>
        <end position="458"/>
    </location>
</feature>
<evidence type="ECO:0000256" key="1">
    <source>
        <dbReference type="SAM" id="MobiDB-lite"/>
    </source>
</evidence>
<feature type="compositionally biased region" description="Basic and acidic residues" evidence="1">
    <location>
        <begin position="362"/>
        <end position="371"/>
    </location>
</feature>